<dbReference type="AlphaFoldDB" id="A0A6J7KQS6"/>
<reference evidence="2" key="1">
    <citation type="submission" date="2020-05" db="EMBL/GenBank/DDBJ databases">
        <authorList>
            <person name="Chiriac C."/>
            <person name="Salcher M."/>
            <person name="Ghai R."/>
            <person name="Kavagutti S V."/>
        </authorList>
    </citation>
    <scope>NUCLEOTIDE SEQUENCE</scope>
</reference>
<dbReference type="InterPro" id="IPR000182">
    <property type="entry name" value="GNAT_dom"/>
</dbReference>
<dbReference type="Pfam" id="PF13302">
    <property type="entry name" value="Acetyltransf_3"/>
    <property type="match status" value="1"/>
</dbReference>
<feature type="domain" description="N-acetyltransferase" evidence="1">
    <location>
        <begin position="20"/>
        <end position="177"/>
    </location>
</feature>
<dbReference type="InterPro" id="IPR016181">
    <property type="entry name" value="Acyl_CoA_acyltransferase"/>
</dbReference>
<accession>A0A6J7KQS6</accession>
<organism evidence="2">
    <name type="scientific">freshwater metagenome</name>
    <dbReference type="NCBI Taxonomy" id="449393"/>
    <lineage>
        <taxon>unclassified sequences</taxon>
        <taxon>metagenomes</taxon>
        <taxon>ecological metagenomes</taxon>
    </lineage>
</organism>
<dbReference type="EMBL" id="CAFBMW010000030">
    <property type="protein sequence ID" value="CAB4957263.1"/>
    <property type="molecule type" value="Genomic_DNA"/>
</dbReference>
<sequence>MAQPLVLGDWPQAPIRTERLLLRPPEARDREAFVDLGSDPTVNHHLGGGRDRATLEAELPEVPADRPAQFVLEHDGRFAGWMGLGRRDPSRPGSTALEGPFLELSYVLPLAAWGHGYAAEAGAAILAWSDERLGEPVVVCTQAANDRSLSLAARLGFTELARFEEFDAEQWFGVRMPGRWGAFYEEVPPRPEPVTGSR</sequence>
<gene>
    <name evidence="2" type="ORF">UFOPK3662_02973</name>
</gene>
<name>A0A6J7KQS6_9ZZZZ</name>
<proteinExistence type="predicted"/>
<dbReference type="InterPro" id="IPR051531">
    <property type="entry name" value="N-acetyltransferase"/>
</dbReference>
<dbReference type="PROSITE" id="PS51186">
    <property type="entry name" value="GNAT"/>
    <property type="match status" value="1"/>
</dbReference>
<evidence type="ECO:0000313" key="2">
    <source>
        <dbReference type="EMBL" id="CAB4957263.1"/>
    </source>
</evidence>
<dbReference type="GO" id="GO:0016747">
    <property type="term" value="F:acyltransferase activity, transferring groups other than amino-acyl groups"/>
    <property type="evidence" value="ECO:0007669"/>
    <property type="project" value="InterPro"/>
</dbReference>
<protein>
    <submittedName>
        <fullName evidence="2">Unannotated protein</fullName>
    </submittedName>
</protein>
<dbReference type="PANTHER" id="PTHR43792">
    <property type="entry name" value="GNAT FAMILY, PUTATIVE (AFU_ORTHOLOGUE AFUA_3G00765)-RELATED-RELATED"/>
    <property type="match status" value="1"/>
</dbReference>
<evidence type="ECO:0000259" key="1">
    <source>
        <dbReference type="PROSITE" id="PS51186"/>
    </source>
</evidence>
<dbReference type="SUPFAM" id="SSF55729">
    <property type="entry name" value="Acyl-CoA N-acyltransferases (Nat)"/>
    <property type="match status" value="1"/>
</dbReference>
<dbReference type="Gene3D" id="3.40.630.30">
    <property type="match status" value="1"/>
</dbReference>
<dbReference type="PANTHER" id="PTHR43792:SF1">
    <property type="entry name" value="N-ACETYLTRANSFERASE DOMAIN-CONTAINING PROTEIN"/>
    <property type="match status" value="1"/>
</dbReference>